<dbReference type="NCBIfam" id="NF011494">
    <property type="entry name" value="PRK14902.1"/>
    <property type="match status" value="1"/>
</dbReference>
<dbReference type="InterPro" id="IPR004573">
    <property type="entry name" value="rRNA_ssu_MeTfrase_B"/>
</dbReference>
<dbReference type="InterPro" id="IPR049560">
    <property type="entry name" value="MeTrfase_RsmB-F_NOP2_cat"/>
</dbReference>
<dbReference type="NCBIfam" id="TIGR00563">
    <property type="entry name" value="rsmB"/>
    <property type="match status" value="1"/>
</dbReference>
<feature type="binding site" evidence="13">
    <location>
        <position position="325"/>
    </location>
    <ligand>
        <name>S-adenosyl-L-methionine</name>
        <dbReference type="ChEBI" id="CHEBI:59789"/>
    </ligand>
</feature>
<dbReference type="Proteomes" id="UP000239863">
    <property type="component" value="Unassembled WGS sequence"/>
</dbReference>
<comment type="function">
    <text evidence="1">Specifically methylates the cytosine at position 967 (m5C967) of 16S rRNA.</text>
</comment>
<feature type="binding site" evidence="13">
    <location>
        <position position="307"/>
    </location>
    <ligand>
        <name>S-adenosyl-L-methionine</name>
        <dbReference type="ChEBI" id="CHEBI:59789"/>
    </ligand>
</feature>
<evidence type="ECO:0000259" key="14">
    <source>
        <dbReference type="PROSITE" id="PS51686"/>
    </source>
</evidence>
<evidence type="ECO:0000256" key="6">
    <source>
        <dbReference type="ARBA" id="ARBA00022603"/>
    </source>
</evidence>
<dbReference type="InterPro" id="IPR035926">
    <property type="entry name" value="NusB-like_sf"/>
</dbReference>
<name>A0A2S6G1A0_9CLOT</name>
<dbReference type="Gene3D" id="3.40.50.150">
    <property type="entry name" value="Vaccinia Virus protein VP39"/>
    <property type="match status" value="1"/>
</dbReference>
<dbReference type="PANTHER" id="PTHR22807">
    <property type="entry name" value="NOP2 YEAST -RELATED NOL1/NOP2/FMU SUN DOMAIN-CONTAINING"/>
    <property type="match status" value="1"/>
</dbReference>
<feature type="domain" description="SAM-dependent MTase RsmB/NOP-type" evidence="14">
    <location>
        <begin position="166"/>
        <end position="439"/>
    </location>
</feature>
<comment type="subcellular location">
    <subcellularLocation>
        <location evidence="2">Cytoplasm</location>
    </subcellularLocation>
</comment>
<comment type="similarity">
    <text evidence="13">Belongs to the class I-like SAM-binding methyltransferase superfamily. RsmB/NOP family.</text>
</comment>
<dbReference type="FunFam" id="3.40.50.150:FF:000022">
    <property type="entry name" value="Ribosomal RNA small subunit methyltransferase B"/>
    <property type="match status" value="1"/>
</dbReference>
<evidence type="ECO:0000256" key="7">
    <source>
        <dbReference type="ARBA" id="ARBA00022679"/>
    </source>
</evidence>
<sequence length="439" mass="50338">MNARELATNVLCKVFNENAYSNIALNKELKGKELKDMDRGLITEIVYGTIKYKYTIDIIIKSFVKDIKKVDNYVLNILRITVYQIRYLDKVPNYAAVNEAVNLAKKKSKASSKFVNAVLRNYLRNEEKDFLNNQDRFERWAYEYSFEPWMIRSLYKQYGNKYTELILKGLNNRPAVTVRTNSIKGSYDDIFKGLQDAGYEISRGYVCDDAIVISKGSSIEKNRAFVEGEITVQDESAMLVANVMDINKDDIVLDLCAAPGGKTTHIAELLKGTGKVLAFDIQEGKLKFIKENMDRLGLSNIVLDTMDATRFNEKLINKADKVLIDVPCSGIGIIRKKPEIKWNKNLKNLKELIAIQREIMKNASQYVKKGGILLYSTCTLNKEENEDNIKWFLKNNNNFKLEKVYFKEANNIIYSEEGSVTILPQENMDGFFIAKLMRV</sequence>
<evidence type="ECO:0000256" key="12">
    <source>
        <dbReference type="ARBA" id="ARBA00047283"/>
    </source>
</evidence>
<gene>
    <name evidence="15" type="ORF">BD821_101336</name>
</gene>
<dbReference type="SUPFAM" id="SSF53335">
    <property type="entry name" value="S-adenosyl-L-methionine-dependent methyltransferases"/>
    <property type="match status" value="1"/>
</dbReference>
<keyword evidence="9 13" id="KW-0694">RNA-binding</keyword>
<dbReference type="Gene3D" id="1.10.940.10">
    <property type="entry name" value="NusB-like"/>
    <property type="match status" value="1"/>
</dbReference>
<evidence type="ECO:0000256" key="2">
    <source>
        <dbReference type="ARBA" id="ARBA00004496"/>
    </source>
</evidence>
<comment type="catalytic activity">
    <reaction evidence="12">
        <text>cytidine(967) in 16S rRNA + S-adenosyl-L-methionine = 5-methylcytidine(967) in 16S rRNA + S-adenosyl-L-homocysteine + H(+)</text>
        <dbReference type="Rhea" id="RHEA:42748"/>
        <dbReference type="Rhea" id="RHEA-COMP:10219"/>
        <dbReference type="Rhea" id="RHEA-COMP:10220"/>
        <dbReference type="ChEBI" id="CHEBI:15378"/>
        <dbReference type="ChEBI" id="CHEBI:57856"/>
        <dbReference type="ChEBI" id="CHEBI:59789"/>
        <dbReference type="ChEBI" id="CHEBI:74483"/>
        <dbReference type="ChEBI" id="CHEBI:82748"/>
        <dbReference type="EC" id="2.1.1.176"/>
    </reaction>
</comment>
<dbReference type="Pfam" id="PF22458">
    <property type="entry name" value="RsmF-B_ferredox"/>
    <property type="match status" value="1"/>
</dbReference>
<reference evidence="15 16" key="1">
    <citation type="submission" date="2018-02" db="EMBL/GenBank/DDBJ databases">
        <title>Genomic Encyclopedia of Archaeal and Bacterial Type Strains, Phase II (KMG-II): from individual species to whole genera.</title>
        <authorList>
            <person name="Goeker M."/>
        </authorList>
    </citation>
    <scope>NUCLEOTIDE SEQUENCE [LARGE SCALE GENOMIC DNA]</scope>
    <source>
        <strain evidence="15 16">DSM 15099</strain>
    </source>
</reference>
<dbReference type="GO" id="GO:0008649">
    <property type="term" value="F:rRNA methyltransferase activity"/>
    <property type="evidence" value="ECO:0007669"/>
    <property type="project" value="InterPro"/>
</dbReference>
<evidence type="ECO:0000256" key="9">
    <source>
        <dbReference type="ARBA" id="ARBA00022884"/>
    </source>
</evidence>
<dbReference type="GO" id="GO:0003723">
    <property type="term" value="F:RNA binding"/>
    <property type="evidence" value="ECO:0007669"/>
    <property type="project" value="UniProtKB-UniRule"/>
</dbReference>
<dbReference type="Pfam" id="PF01189">
    <property type="entry name" value="Methyltr_RsmB-F"/>
    <property type="match status" value="1"/>
</dbReference>
<evidence type="ECO:0000256" key="13">
    <source>
        <dbReference type="PROSITE-ProRule" id="PRU01023"/>
    </source>
</evidence>
<dbReference type="InterPro" id="IPR054728">
    <property type="entry name" value="RsmB-like_ferredoxin"/>
</dbReference>
<evidence type="ECO:0000256" key="5">
    <source>
        <dbReference type="ARBA" id="ARBA00022552"/>
    </source>
</evidence>
<dbReference type="GO" id="GO:0006355">
    <property type="term" value="P:regulation of DNA-templated transcription"/>
    <property type="evidence" value="ECO:0007669"/>
    <property type="project" value="InterPro"/>
</dbReference>
<feature type="binding site" evidence="13">
    <location>
        <begin position="256"/>
        <end position="262"/>
    </location>
    <ligand>
        <name>S-adenosyl-L-methionine</name>
        <dbReference type="ChEBI" id="CHEBI:59789"/>
    </ligand>
</feature>
<dbReference type="SUPFAM" id="SSF48013">
    <property type="entry name" value="NusB-like"/>
    <property type="match status" value="1"/>
</dbReference>
<dbReference type="STRING" id="37659.GCA_000703125_02615"/>
<dbReference type="GO" id="GO:0005737">
    <property type="term" value="C:cytoplasm"/>
    <property type="evidence" value="ECO:0007669"/>
    <property type="project" value="UniProtKB-SubCell"/>
</dbReference>
<dbReference type="InterPro" id="IPR023267">
    <property type="entry name" value="RCMT"/>
</dbReference>
<evidence type="ECO:0000256" key="3">
    <source>
        <dbReference type="ARBA" id="ARBA00012140"/>
    </source>
</evidence>
<dbReference type="PANTHER" id="PTHR22807:SF53">
    <property type="entry name" value="RIBOSOMAL RNA SMALL SUBUNIT METHYLTRANSFERASE B-RELATED"/>
    <property type="match status" value="1"/>
</dbReference>
<dbReference type="InterPro" id="IPR001678">
    <property type="entry name" value="MeTrfase_RsmB-F_NOP2_dom"/>
</dbReference>
<dbReference type="RefSeq" id="WP_104409012.1">
    <property type="nucleotide sequence ID" value="NZ_PTIS01000001.1"/>
</dbReference>
<organism evidence="15 16">
    <name type="scientific">Clostridium algidicarnis DSM 15099</name>
    <dbReference type="NCBI Taxonomy" id="1121295"/>
    <lineage>
        <taxon>Bacteria</taxon>
        <taxon>Bacillati</taxon>
        <taxon>Bacillota</taxon>
        <taxon>Clostridia</taxon>
        <taxon>Eubacteriales</taxon>
        <taxon>Clostridiaceae</taxon>
        <taxon>Clostridium</taxon>
    </lineage>
</organism>
<evidence type="ECO:0000256" key="11">
    <source>
        <dbReference type="ARBA" id="ARBA00031088"/>
    </source>
</evidence>
<dbReference type="Pfam" id="PF01029">
    <property type="entry name" value="NusB"/>
    <property type="match status" value="1"/>
</dbReference>
<protein>
    <recommendedName>
        <fullName evidence="3">16S rRNA (cytosine(967)-C(5))-methyltransferase</fullName>
        <ecNumber evidence="3">2.1.1.176</ecNumber>
    </recommendedName>
    <alternativeName>
        <fullName evidence="10">16S rRNA m5C967 methyltransferase</fullName>
    </alternativeName>
    <alternativeName>
        <fullName evidence="11">rRNA (cytosine-C(5)-)-methyltransferase RsmB</fullName>
    </alternativeName>
</protein>
<keyword evidence="6 13" id="KW-0489">Methyltransferase</keyword>
<keyword evidence="4" id="KW-0963">Cytoplasm</keyword>
<dbReference type="PROSITE" id="PS51686">
    <property type="entry name" value="SAM_MT_RSMB_NOP"/>
    <property type="match status" value="1"/>
</dbReference>
<evidence type="ECO:0000313" key="15">
    <source>
        <dbReference type="EMBL" id="PPK49671.1"/>
    </source>
</evidence>
<dbReference type="CDD" id="cd02440">
    <property type="entry name" value="AdoMet_MTases"/>
    <property type="match status" value="1"/>
</dbReference>
<dbReference type="OrthoDB" id="9810297at2"/>
<dbReference type="PRINTS" id="PR02008">
    <property type="entry name" value="RCMTFAMILY"/>
</dbReference>
<evidence type="ECO:0000256" key="4">
    <source>
        <dbReference type="ARBA" id="ARBA00022490"/>
    </source>
</evidence>
<comment type="caution">
    <text evidence="15">The sequence shown here is derived from an EMBL/GenBank/DDBJ whole genome shotgun (WGS) entry which is preliminary data.</text>
</comment>
<evidence type="ECO:0000256" key="8">
    <source>
        <dbReference type="ARBA" id="ARBA00022691"/>
    </source>
</evidence>
<dbReference type="EC" id="2.1.1.176" evidence="3"/>
<dbReference type="FunFam" id="1.10.940.10:FF:000006">
    <property type="entry name" value="16S rRNA (Cytosine(967)-C(5))-methyltransferase RsmB"/>
    <property type="match status" value="1"/>
</dbReference>
<dbReference type="EMBL" id="PTIS01000001">
    <property type="protein sequence ID" value="PPK49671.1"/>
    <property type="molecule type" value="Genomic_DNA"/>
</dbReference>
<dbReference type="InterPro" id="IPR029063">
    <property type="entry name" value="SAM-dependent_MTases_sf"/>
</dbReference>
<proteinExistence type="inferred from homology"/>
<evidence type="ECO:0000313" key="16">
    <source>
        <dbReference type="Proteomes" id="UP000239863"/>
    </source>
</evidence>
<keyword evidence="5" id="KW-0698">rRNA processing</keyword>
<dbReference type="InterPro" id="IPR006027">
    <property type="entry name" value="NusB_RsmB_TIM44"/>
</dbReference>
<keyword evidence="7 13" id="KW-0808">Transferase</keyword>
<feature type="active site" description="Nucleophile" evidence="13">
    <location>
        <position position="378"/>
    </location>
</feature>
<accession>A0A2S6G1A0</accession>
<dbReference type="AlphaFoldDB" id="A0A2S6G1A0"/>
<evidence type="ECO:0000256" key="1">
    <source>
        <dbReference type="ARBA" id="ARBA00002724"/>
    </source>
</evidence>
<keyword evidence="8 13" id="KW-0949">S-adenosyl-L-methionine</keyword>
<feature type="binding site" evidence="13">
    <location>
        <position position="280"/>
    </location>
    <ligand>
        <name>S-adenosyl-L-methionine</name>
        <dbReference type="ChEBI" id="CHEBI:59789"/>
    </ligand>
</feature>
<evidence type="ECO:0000256" key="10">
    <source>
        <dbReference type="ARBA" id="ARBA00030399"/>
    </source>
</evidence>